<dbReference type="InterPro" id="IPR029787">
    <property type="entry name" value="Nucleotide_cyclase"/>
</dbReference>
<dbReference type="SUPFAM" id="SSF55781">
    <property type="entry name" value="GAF domain-like"/>
    <property type="match status" value="1"/>
</dbReference>
<dbReference type="Pfam" id="PF13185">
    <property type="entry name" value="GAF_2"/>
    <property type="match status" value="1"/>
</dbReference>
<feature type="domain" description="GGDEF" evidence="2">
    <location>
        <begin position="361"/>
        <end position="496"/>
    </location>
</feature>
<comment type="caution">
    <text evidence="3">The sequence shown here is derived from an EMBL/GenBank/DDBJ whole genome shotgun (WGS) entry which is preliminary data.</text>
</comment>
<dbReference type="NCBIfam" id="TIGR00254">
    <property type="entry name" value="GGDEF"/>
    <property type="match status" value="1"/>
</dbReference>
<dbReference type="PANTHER" id="PTHR45138:SF9">
    <property type="entry name" value="DIGUANYLATE CYCLASE DGCM-RELATED"/>
    <property type="match status" value="1"/>
</dbReference>
<dbReference type="GO" id="GO:0043709">
    <property type="term" value="P:cell adhesion involved in single-species biofilm formation"/>
    <property type="evidence" value="ECO:0007669"/>
    <property type="project" value="TreeGrafter"/>
</dbReference>
<evidence type="ECO:0000256" key="1">
    <source>
        <dbReference type="SAM" id="Phobius"/>
    </source>
</evidence>
<dbReference type="GO" id="GO:1902201">
    <property type="term" value="P:negative regulation of bacterial-type flagellum-dependent cell motility"/>
    <property type="evidence" value="ECO:0007669"/>
    <property type="project" value="TreeGrafter"/>
</dbReference>
<accession>A0A2N3G588</accession>
<dbReference type="SMART" id="SM00267">
    <property type="entry name" value="GGDEF"/>
    <property type="match status" value="1"/>
</dbReference>
<dbReference type="PANTHER" id="PTHR45138">
    <property type="entry name" value="REGULATORY COMPONENTS OF SENSORY TRANSDUCTION SYSTEM"/>
    <property type="match status" value="1"/>
</dbReference>
<protein>
    <recommendedName>
        <fullName evidence="2">GGDEF domain-containing protein</fullName>
    </recommendedName>
</protein>
<dbReference type="AlphaFoldDB" id="A0A2N3G588"/>
<dbReference type="Proteomes" id="UP000233654">
    <property type="component" value="Unassembled WGS sequence"/>
</dbReference>
<evidence type="ECO:0000313" key="4">
    <source>
        <dbReference type="Proteomes" id="UP000233654"/>
    </source>
</evidence>
<dbReference type="SMART" id="SM00065">
    <property type="entry name" value="GAF"/>
    <property type="match status" value="1"/>
</dbReference>
<keyword evidence="1" id="KW-0472">Membrane</keyword>
<dbReference type="InterPro" id="IPR050469">
    <property type="entry name" value="Diguanylate_Cyclase"/>
</dbReference>
<dbReference type="Pfam" id="PF00990">
    <property type="entry name" value="GGDEF"/>
    <property type="match status" value="1"/>
</dbReference>
<dbReference type="CDD" id="cd01949">
    <property type="entry name" value="GGDEF"/>
    <property type="match status" value="1"/>
</dbReference>
<dbReference type="FunFam" id="3.30.70.270:FF:000001">
    <property type="entry name" value="Diguanylate cyclase domain protein"/>
    <property type="match status" value="1"/>
</dbReference>
<dbReference type="GO" id="GO:0005886">
    <property type="term" value="C:plasma membrane"/>
    <property type="evidence" value="ECO:0007669"/>
    <property type="project" value="TreeGrafter"/>
</dbReference>
<keyword evidence="1" id="KW-0812">Transmembrane</keyword>
<dbReference type="PROSITE" id="PS50887">
    <property type="entry name" value="GGDEF"/>
    <property type="match status" value="1"/>
</dbReference>
<dbReference type="InterPro" id="IPR029016">
    <property type="entry name" value="GAF-like_dom_sf"/>
</dbReference>
<evidence type="ECO:0000313" key="3">
    <source>
        <dbReference type="EMBL" id="PKQ27744.1"/>
    </source>
</evidence>
<feature type="transmembrane region" description="Helical" evidence="1">
    <location>
        <begin position="39"/>
        <end position="58"/>
    </location>
</feature>
<gene>
    <name evidence="3" type="ORF">CVT63_06395</name>
</gene>
<organism evidence="3 4">
    <name type="scientific">Candidatus Anoxymicrobium japonicum</name>
    <dbReference type="NCBI Taxonomy" id="2013648"/>
    <lineage>
        <taxon>Bacteria</taxon>
        <taxon>Bacillati</taxon>
        <taxon>Actinomycetota</taxon>
        <taxon>Candidatus Geothermincolia</taxon>
        <taxon>Candidatus Geothermincolales</taxon>
        <taxon>Candidatus Anoxymicrobiaceae</taxon>
        <taxon>Candidatus Anoxymicrobium</taxon>
    </lineage>
</organism>
<dbReference type="InterPro" id="IPR000160">
    <property type="entry name" value="GGDEF_dom"/>
</dbReference>
<dbReference type="InterPro" id="IPR003018">
    <property type="entry name" value="GAF"/>
</dbReference>
<dbReference type="EMBL" id="PHEX01000058">
    <property type="protein sequence ID" value="PKQ27744.1"/>
    <property type="molecule type" value="Genomic_DNA"/>
</dbReference>
<proteinExistence type="predicted"/>
<dbReference type="Gene3D" id="3.30.450.40">
    <property type="match status" value="1"/>
</dbReference>
<dbReference type="Gene3D" id="3.30.70.270">
    <property type="match status" value="1"/>
</dbReference>
<dbReference type="GO" id="GO:0052621">
    <property type="term" value="F:diguanylate cyclase activity"/>
    <property type="evidence" value="ECO:0007669"/>
    <property type="project" value="TreeGrafter"/>
</dbReference>
<keyword evidence="1" id="KW-1133">Transmembrane helix</keyword>
<reference evidence="3 4" key="1">
    <citation type="journal article" date="2017" name="ISME J.">
        <title>Potential for microbial H2 and metal transformations associated with novel bacteria and archaea in deep terrestrial subsurface sediments.</title>
        <authorList>
            <person name="Hernsdorf A.W."/>
            <person name="Amano Y."/>
            <person name="Miyakawa K."/>
            <person name="Ise K."/>
            <person name="Suzuki Y."/>
            <person name="Anantharaman K."/>
            <person name="Probst A."/>
            <person name="Burstein D."/>
            <person name="Thomas B.C."/>
            <person name="Banfield J.F."/>
        </authorList>
    </citation>
    <scope>NUCLEOTIDE SEQUENCE [LARGE SCALE GENOMIC DNA]</scope>
    <source>
        <strain evidence="3">HGW-Actinobacteria-3</strain>
    </source>
</reference>
<name>A0A2N3G588_9ACTN</name>
<feature type="transmembrane region" description="Helical" evidence="1">
    <location>
        <begin position="89"/>
        <end position="105"/>
    </location>
</feature>
<dbReference type="SUPFAM" id="SSF55073">
    <property type="entry name" value="Nucleotide cyclase"/>
    <property type="match status" value="1"/>
</dbReference>
<evidence type="ECO:0000259" key="2">
    <source>
        <dbReference type="PROSITE" id="PS50887"/>
    </source>
</evidence>
<dbReference type="InterPro" id="IPR043128">
    <property type="entry name" value="Rev_trsase/Diguanyl_cyclase"/>
</dbReference>
<feature type="transmembrane region" description="Helical" evidence="1">
    <location>
        <begin position="64"/>
        <end position="82"/>
    </location>
</feature>
<sequence>MSRRWISTGGRYSRRVTISWPGAPDMKSHIMKMNELQRTTWAGACALFMALLLVFFCVFRVSNATALVIIVNMAILGSVSLVTKTRGRYLVLVALVSMLALELFFREPSGTASNIWILVRFSATGLLITYFETLLTRKSQELYLDIERLAQQREDALADSRRWLARANALVMVISMISTKSHLHEIFEKSLEETRKVFDADSGLIYTVSSDSGTMSIVGSFGYSDEVMNKMKRRETEGAASCEACKDKDAIVVADDLSAGDKCPSLQNVTIGSCICLPIVSDETILGVLHLRRRRPDAFTPQDIQLAQSMTYQFGLAMQRAALFEQVNRLAITDPITGLYNYRKLRRDIEREIVRAKRYRHPFSFVMADIDHFKALNDRYGHQAGDTVLREVARSLNAGKREVDRAYRYGGEEFSILLPETEWPEAFEVAEKLRKKVAEMRISVDGELAPVETTISMGVASFSHESMGLERLMADADEALYNAKNTGRNKVVAHSVMEEAG</sequence>